<evidence type="ECO:0000313" key="2">
    <source>
        <dbReference type="Proteomes" id="UP001419268"/>
    </source>
</evidence>
<keyword evidence="2" id="KW-1185">Reference proteome</keyword>
<proteinExistence type="predicted"/>
<dbReference type="Proteomes" id="UP001419268">
    <property type="component" value="Unassembled WGS sequence"/>
</dbReference>
<organism evidence="1 2">
    <name type="scientific">Stephania cephalantha</name>
    <dbReference type="NCBI Taxonomy" id="152367"/>
    <lineage>
        <taxon>Eukaryota</taxon>
        <taxon>Viridiplantae</taxon>
        <taxon>Streptophyta</taxon>
        <taxon>Embryophyta</taxon>
        <taxon>Tracheophyta</taxon>
        <taxon>Spermatophyta</taxon>
        <taxon>Magnoliopsida</taxon>
        <taxon>Ranunculales</taxon>
        <taxon>Menispermaceae</taxon>
        <taxon>Menispermoideae</taxon>
        <taxon>Cissampelideae</taxon>
        <taxon>Stephania</taxon>
    </lineage>
</organism>
<name>A0AAP0EUM1_9MAGN</name>
<evidence type="ECO:0000313" key="1">
    <source>
        <dbReference type="EMBL" id="KAK9099709.1"/>
    </source>
</evidence>
<sequence>MNTVSTDKCGDVFELWPSRRARRSRQLYKKEHLLLGYTTARRTRRPGVWKLPKDLAYIRAPRFEPPLSRDNGVGSWSRVSVGTRLGGPAIIRDVCGALMCGSVDLGFPGLAAGASELSPVLADKKEVSDLYLPDEPSNHGPVTLRKHTKYSKGYWQHTMRSIDSFGGCGLSFVAIFDALESSRA</sequence>
<dbReference type="AlphaFoldDB" id="A0AAP0EUM1"/>
<accession>A0AAP0EUM1</accession>
<dbReference type="EMBL" id="JBBNAG010000010">
    <property type="protein sequence ID" value="KAK9099709.1"/>
    <property type="molecule type" value="Genomic_DNA"/>
</dbReference>
<reference evidence="1 2" key="1">
    <citation type="submission" date="2024-01" db="EMBL/GenBank/DDBJ databases">
        <title>Genome assemblies of Stephania.</title>
        <authorList>
            <person name="Yang L."/>
        </authorList>
    </citation>
    <scope>NUCLEOTIDE SEQUENCE [LARGE SCALE GENOMIC DNA]</scope>
    <source>
        <strain evidence="1">JXDWG</strain>
        <tissue evidence="1">Leaf</tissue>
    </source>
</reference>
<gene>
    <name evidence="1" type="ORF">Scep_023139</name>
</gene>
<protein>
    <submittedName>
        <fullName evidence="1">Uncharacterized protein</fullName>
    </submittedName>
</protein>
<comment type="caution">
    <text evidence="1">The sequence shown here is derived from an EMBL/GenBank/DDBJ whole genome shotgun (WGS) entry which is preliminary data.</text>
</comment>